<gene>
    <name evidence="1" type="ORF">FEHR0123_LOCUS8927</name>
</gene>
<sequence length="124" mass="14631">MRKQVQKHQVFEMHVNMAFDQDNTDLQKKVVSFANQMAGNIDTKNDKKKKGGDKKVVKKAQANTRESALALLEKYNRRMIKDAIEFNLEKLLELINEMLRTRYAYIFNSDRTPEQLIRDNLRDL</sequence>
<protein>
    <submittedName>
        <fullName evidence="1">Uncharacterized protein</fullName>
    </submittedName>
</protein>
<accession>A0A7S3MPZ6</accession>
<dbReference type="AlphaFoldDB" id="A0A7S3MPZ6"/>
<proteinExistence type="predicted"/>
<dbReference type="EMBL" id="HBIE01029732">
    <property type="protein sequence ID" value="CAE0314003.1"/>
    <property type="molecule type" value="Transcribed_RNA"/>
</dbReference>
<organism evidence="1">
    <name type="scientific">Favella ehrenbergii</name>
    <dbReference type="NCBI Taxonomy" id="182087"/>
    <lineage>
        <taxon>Eukaryota</taxon>
        <taxon>Sar</taxon>
        <taxon>Alveolata</taxon>
        <taxon>Ciliophora</taxon>
        <taxon>Intramacronucleata</taxon>
        <taxon>Spirotrichea</taxon>
        <taxon>Choreotrichia</taxon>
        <taxon>Tintinnida</taxon>
        <taxon>Xystonellidae</taxon>
        <taxon>Favella</taxon>
    </lineage>
</organism>
<reference evidence="1" key="1">
    <citation type="submission" date="2021-01" db="EMBL/GenBank/DDBJ databases">
        <authorList>
            <person name="Corre E."/>
            <person name="Pelletier E."/>
            <person name="Niang G."/>
            <person name="Scheremetjew M."/>
            <person name="Finn R."/>
            <person name="Kale V."/>
            <person name="Holt S."/>
            <person name="Cochrane G."/>
            <person name="Meng A."/>
            <person name="Brown T."/>
            <person name="Cohen L."/>
        </authorList>
    </citation>
    <scope>NUCLEOTIDE SEQUENCE</scope>
    <source>
        <strain evidence="1">Fehren 1</strain>
    </source>
</reference>
<name>A0A7S3MPZ6_9SPIT</name>
<evidence type="ECO:0000313" key="1">
    <source>
        <dbReference type="EMBL" id="CAE0314003.1"/>
    </source>
</evidence>